<feature type="compositionally biased region" description="Basic and acidic residues" evidence="1">
    <location>
        <begin position="1"/>
        <end position="14"/>
    </location>
</feature>
<dbReference type="Pfam" id="PF00561">
    <property type="entry name" value="Abhydrolase_1"/>
    <property type="match status" value="1"/>
</dbReference>
<feature type="compositionally biased region" description="Polar residues" evidence="1">
    <location>
        <begin position="45"/>
        <end position="58"/>
    </location>
</feature>
<feature type="domain" description="AB hydrolase-1" evidence="2">
    <location>
        <begin position="364"/>
        <end position="485"/>
    </location>
</feature>
<sequence length="644" mass="73140">MFSKPGDKDKERGNRQNNSLPKSATRADGRMKTLRSLRLKYLHSTRPTETIGESPSSTPEDKRRNSIFVKTDISPALSSKQATLSKSPEAKVYRSFTEEKGTNQVGGGIRTLKPEQTSTENAKTSFTKRSTETVHTSPIIQPADAVKRYALLRGMLSQSRFEKDHDVKKDRNECKVFQDRAQRRPSRLTPDTVQLDQKEYKQWMNRISFCDSKTVYDSWKTTNVGSRSDNKYVITAKRPPQQLRNDYHNPDKKSNKKDLGFIPLKRKEMRQRKSEKRHGNNTESNPSTKREGSKNETNGSWWGLLKYSLLLLVPGFLNHAALYREDVALRPQGELYDIGWKQKLFMACLGHGPPTVILDAPTGKSSDVWALVAPQIAKVAKVCFYDRAGLGFSQRPLVNWSDPEQAKRGKLSTSERMVENFQRLFTESSDQPKPFILVGAELGAVNARFYTQMFENNVASLILINPLVEGMFGDDWTRLWFEQYVLSQQVLQFSAATGITRLALILGLMKVPLQHKLLPANVTMRQKYLLCKPGHLSSGVDEFFFANESLAQMRMLRKIKPFPQSVDVSIISSAVYDDKLEGNLQKVWSRAQDQISNVLHPGSEKIPLSGNIQSALLQHSEVIVKVITKHVSKWRQKQHKPKSS</sequence>
<name>A0AAU9W7N1_9CNID</name>
<evidence type="ECO:0000256" key="1">
    <source>
        <dbReference type="SAM" id="MobiDB-lite"/>
    </source>
</evidence>
<dbReference type="EMBL" id="CALNXJ010000010">
    <property type="protein sequence ID" value="CAH3106900.1"/>
    <property type="molecule type" value="Genomic_DNA"/>
</dbReference>
<feature type="region of interest" description="Disordered" evidence="1">
    <location>
        <begin position="1"/>
        <end position="65"/>
    </location>
</feature>
<keyword evidence="4" id="KW-1185">Reference proteome</keyword>
<accession>A0AAU9W7N1</accession>
<feature type="region of interest" description="Disordered" evidence="1">
    <location>
        <begin position="230"/>
        <end position="296"/>
    </location>
</feature>
<feature type="compositionally biased region" description="Basic residues" evidence="1">
    <location>
        <begin position="267"/>
        <end position="276"/>
    </location>
</feature>
<dbReference type="AlphaFoldDB" id="A0AAU9W7N1"/>
<dbReference type="Gene3D" id="3.40.50.1820">
    <property type="entry name" value="alpha/beta hydrolase"/>
    <property type="match status" value="1"/>
</dbReference>
<protein>
    <recommendedName>
        <fullName evidence="2">AB hydrolase-1 domain-containing protein</fullName>
    </recommendedName>
</protein>
<gene>
    <name evidence="3" type="ORF">PMEA_00001744</name>
</gene>
<feature type="compositionally biased region" description="Basic residues" evidence="1">
    <location>
        <begin position="32"/>
        <end position="43"/>
    </location>
</feature>
<organism evidence="3 4">
    <name type="scientific">Pocillopora meandrina</name>
    <dbReference type="NCBI Taxonomy" id="46732"/>
    <lineage>
        <taxon>Eukaryota</taxon>
        <taxon>Metazoa</taxon>
        <taxon>Cnidaria</taxon>
        <taxon>Anthozoa</taxon>
        <taxon>Hexacorallia</taxon>
        <taxon>Scleractinia</taxon>
        <taxon>Astrocoeniina</taxon>
        <taxon>Pocilloporidae</taxon>
        <taxon>Pocillopora</taxon>
    </lineage>
</organism>
<feature type="compositionally biased region" description="Basic and acidic residues" evidence="1">
    <location>
        <begin position="245"/>
        <end position="259"/>
    </location>
</feature>
<feature type="region of interest" description="Disordered" evidence="1">
    <location>
        <begin position="116"/>
        <end position="135"/>
    </location>
</feature>
<dbReference type="InterPro" id="IPR000073">
    <property type="entry name" value="AB_hydrolase_1"/>
</dbReference>
<proteinExistence type="predicted"/>
<dbReference type="Proteomes" id="UP001159428">
    <property type="component" value="Unassembled WGS sequence"/>
</dbReference>
<dbReference type="InterPro" id="IPR029058">
    <property type="entry name" value="AB_hydrolase_fold"/>
</dbReference>
<dbReference type="SUPFAM" id="SSF53474">
    <property type="entry name" value="alpha/beta-Hydrolases"/>
    <property type="match status" value="1"/>
</dbReference>
<evidence type="ECO:0000259" key="2">
    <source>
        <dbReference type="Pfam" id="PF00561"/>
    </source>
</evidence>
<evidence type="ECO:0000313" key="3">
    <source>
        <dbReference type="EMBL" id="CAH3106900.1"/>
    </source>
</evidence>
<reference evidence="3 4" key="1">
    <citation type="submission" date="2022-05" db="EMBL/GenBank/DDBJ databases">
        <authorList>
            <consortium name="Genoscope - CEA"/>
            <person name="William W."/>
        </authorList>
    </citation>
    <scope>NUCLEOTIDE SEQUENCE [LARGE SCALE GENOMIC DNA]</scope>
</reference>
<comment type="caution">
    <text evidence="3">The sequence shown here is derived from an EMBL/GenBank/DDBJ whole genome shotgun (WGS) entry which is preliminary data.</text>
</comment>
<evidence type="ECO:0000313" key="4">
    <source>
        <dbReference type="Proteomes" id="UP001159428"/>
    </source>
</evidence>